<sequence>MPSPGAATAVGAAATGSTETSAARTVRDKRMIRTSPYGKGKLRDGPTTASARRRAARSRIRGRRRKKPAPEVYPTALPIEPTDAVLASNSAARASDHSDAAIQCWEVPVASMADRRLDCVAAGPDYGPRRCYATPRIGMNILCQRCRTFEYSLTTPGPGAAELDPGSRGQTYRFTDCVFLLVGIEEGDPRATTAAAKAIRRIARKTGATQIVLNGFSHLARPKLRPTAATASQALDALANRLRENGFATHQMPFGWNKSWRADVCDGEWQQRMVYIEPAATATLMPSGAEIA</sequence>
<keyword evidence="4" id="KW-1185">Reference proteome</keyword>
<feature type="compositionally biased region" description="Low complexity" evidence="1">
    <location>
        <begin position="1"/>
        <end position="24"/>
    </location>
</feature>
<dbReference type="Gene3D" id="3.50.80.10">
    <property type="entry name" value="D-tyrosyl-tRNA(Tyr) deacylase"/>
    <property type="match status" value="1"/>
</dbReference>
<reference evidence="3 4" key="1">
    <citation type="submission" date="2018-10" db="EMBL/GenBank/DDBJ databases">
        <title>Isolation from cow dung.</title>
        <authorList>
            <person name="Ling L."/>
        </authorList>
    </citation>
    <scope>NUCLEOTIDE SEQUENCE [LARGE SCALE GENOMIC DNA]</scope>
    <source>
        <strain evidence="3 4">NEAU-LL90</strain>
    </source>
</reference>
<dbReference type="InterPro" id="IPR015011">
    <property type="entry name" value="Threonyl-tRNA_syn_edit_dom_arc"/>
</dbReference>
<organism evidence="3 4">
    <name type="scientific">Nocardia stercoris</name>
    <dbReference type="NCBI Taxonomy" id="2483361"/>
    <lineage>
        <taxon>Bacteria</taxon>
        <taxon>Bacillati</taxon>
        <taxon>Actinomycetota</taxon>
        <taxon>Actinomycetes</taxon>
        <taxon>Mycobacteriales</taxon>
        <taxon>Nocardiaceae</taxon>
        <taxon>Nocardia</taxon>
    </lineage>
</organism>
<dbReference type="GO" id="GO:0005524">
    <property type="term" value="F:ATP binding"/>
    <property type="evidence" value="ECO:0007669"/>
    <property type="project" value="InterPro"/>
</dbReference>
<evidence type="ECO:0000313" key="4">
    <source>
        <dbReference type="Proteomes" id="UP000279275"/>
    </source>
</evidence>
<comment type="caution">
    <text evidence="3">The sequence shown here is derived from an EMBL/GenBank/DDBJ whole genome shotgun (WGS) entry which is preliminary data.</text>
</comment>
<evidence type="ECO:0000256" key="1">
    <source>
        <dbReference type="SAM" id="MobiDB-lite"/>
    </source>
</evidence>
<dbReference type="GO" id="GO:0008270">
    <property type="term" value="F:zinc ion binding"/>
    <property type="evidence" value="ECO:0007669"/>
    <property type="project" value="InterPro"/>
</dbReference>
<dbReference type="EMBL" id="RFFH01000004">
    <property type="protein sequence ID" value="RMI33005.1"/>
    <property type="molecule type" value="Genomic_DNA"/>
</dbReference>
<dbReference type="Proteomes" id="UP000279275">
    <property type="component" value="Unassembled WGS sequence"/>
</dbReference>
<gene>
    <name evidence="3" type="ORF">EBN03_12455</name>
</gene>
<feature type="region of interest" description="Disordered" evidence="1">
    <location>
        <begin position="1"/>
        <end position="75"/>
    </location>
</feature>
<proteinExistence type="predicted"/>
<evidence type="ECO:0000259" key="2">
    <source>
        <dbReference type="Pfam" id="PF08915"/>
    </source>
</evidence>
<dbReference type="AlphaFoldDB" id="A0A3M2LAN8"/>
<dbReference type="GO" id="GO:0005737">
    <property type="term" value="C:cytoplasm"/>
    <property type="evidence" value="ECO:0007669"/>
    <property type="project" value="InterPro"/>
</dbReference>
<evidence type="ECO:0000313" key="3">
    <source>
        <dbReference type="EMBL" id="RMI33005.1"/>
    </source>
</evidence>
<dbReference type="InterPro" id="IPR023509">
    <property type="entry name" value="DTD-like_sf"/>
</dbReference>
<dbReference type="Pfam" id="PF08915">
    <property type="entry name" value="tRNA-Thr_ED"/>
    <property type="match status" value="1"/>
</dbReference>
<accession>A0A3M2LAN8</accession>
<feature type="compositionally biased region" description="Basic residues" evidence="1">
    <location>
        <begin position="51"/>
        <end position="67"/>
    </location>
</feature>
<dbReference type="GO" id="GO:0004829">
    <property type="term" value="F:threonine-tRNA ligase activity"/>
    <property type="evidence" value="ECO:0007669"/>
    <property type="project" value="InterPro"/>
</dbReference>
<protein>
    <recommendedName>
        <fullName evidence="2">Threonyl-tRNA synthetase editing domain-containing protein</fullName>
    </recommendedName>
</protein>
<feature type="domain" description="Threonyl-tRNA synthetase editing" evidence="2">
    <location>
        <begin position="139"/>
        <end position="263"/>
    </location>
</feature>
<name>A0A3M2LAN8_9NOCA</name>